<dbReference type="InterPro" id="IPR023271">
    <property type="entry name" value="Aquaporin-like"/>
</dbReference>
<evidence type="ECO:0000256" key="5">
    <source>
        <dbReference type="ARBA" id="ARBA00023136"/>
    </source>
</evidence>
<evidence type="ECO:0000256" key="1">
    <source>
        <dbReference type="ARBA" id="ARBA00004141"/>
    </source>
</evidence>
<evidence type="ECO:0000256" key="6">
    <source>
        <dbReference type="RuleBase" id="RU000477"/>
    </source>
</evidence>
<comment type="caution">
    <text evidence="8">The sequence shown here is derived from an EMBL/GenBank/DDBJ whole genome shotgun (WGS) entry which is preliminary data.</text>
</comment>
<evidence type="ECO:0000313" key="8">
    <source>
        <dbReference type="EMBL" id="KAA0189670.1"/>
    </source>
</evidence>
<keyword evidence="5 7" id="KW-0472">Membrane</keyword>
<feature type="transmembrane region" description="Helical" evidence="7">
    <location>
        <begin position="178"/>
        <end position="203"/>
    </location>
</feature>
<dbReference type="GO" id="GO:0005886">
    <property type="term" value="C:plasma membrane"/>
    <property type="evidence" value="ECO:0007669"/>
    <property type="project" value="TreeGrafter"/>
</dbReference>
<sequence length="276" mass="29930">MSVGSLNFEADHLSPNETPRCQTNHFTTLARIFVAELLGTAALCFTGTIYPLSASSTVSSPAVVAMTFIWVTWVFGPISGAQINPSVTIMLCFTRRLSIIHTVIYLAAQFLGAPLGTWVAIWLTPESMKNGTMGMTTRALGVTVGQAIGLEVIATAMLVMVIMSLCDEFRDEQWSRGHIALFPINFGPIMGLFATILGPLTGASMNPARSLGPALVNGNLTDIWIYFIGPLTGALIGTLLFEMVLTNGASIARLRAWFTNLHFDRLRNYKIGNQLK</sequence>
<dbReference type="Proteomes" id="UP000728185">
    <property type="component" value="Unassembled WGS sequence"/>
</dbReference>
<dbReference type="Gene3D" id="1.20.1080.10">
    <property type="entry name" value="Glycerol uptake facilitator protein"/>
    <property type="match status" value="1"/>
</dbReference>
<dbReference type="AlphaFoldDB" id="A0A8E0VI60"/>
<reference evidence="8" key="1">
    <citation type="submission" date="2019-05" db="EMBL/GenBank/DDBJ databases">
        <title>Annotation for the trematode Fasciolopsis buski.</title>
        <authorList>
            <person name="Choi Y.-J."/>
        </authorList>
    </citation>
    <scope>NUCLEOTIDE SEQUENCE</scope>
    <source>
        <strain evidence="8">HT</strain>
        <tissue evidence="8">Whole worm</tissue>
    </source>
</reference>
<proteinExistence type="inferred from homology"/>
<evidence type="ECO:0000256" key="3">
    <source>
        <dbReference type="ARBA" id="ARBA00022692"/>
    </source>
</evidence>
<dbReference type="InterPro" id="IPR000425">
    <property type="entry name" value="MIP"/>
</dbReference>
<feature type="transmembrane region" description="Helical" evidence="7">
    <location>
        <begin position="144"/>
        <end position="166"/>
    </location>
</feature>
<feature type="transmembrane region" description="Helical" evidence="7">
    <location>
        <begin position="223"/>
        <end position="245"/>
    </location>
</feature>
<dbReference type="PRINTS" id="PR00783">
    <property type="entry name" value="MINTRINSICP"/>
</dbReference>
<feature type="transmembrane region" description="Helical" evidence="7">
    <location>
        <begin position="102"/>
        <end position="124"/>
    </location>
</feature>
<dbReference type="PANTHER" id="PTHR19139">
    <property type="entry name" value="AQUAPORIN TRANSPORTER"/>
    <property type="match status" value="1"/>
</dbReference>
<name>A0A8E0VI60_9TREM</name>
<evidence type="ECO:0000256" key="7">
    <source>
        <dbReference type="SAM" id="Phobius"/>
    </source>
</evidence>
<organism evidence="8 9">
    <name type="scientific">Fasciolopsis buskii</name>
    <dbReference type="NCBI Taxonomy" id="27845"/>
    <lineage>
        <taxon>Eukaryota</taxon>
        <taxon>Metazoa</taxon>
        <taxon>Spiralia</taxon>
        <taxon>Lophotrochozoa</taxon>
        <taxon>Platyhelminthes</taxon>
        <taxon>Trematoda</taxon>
        <taxon>Digenea</taxon>
        <taxon>Plagiorchiida</taxon>
        <taxon>Echinostomata</taxon>
        <taxon>Echinostomatoidea</taxon>
        <taxon>Fasciolidae</taxon>
        <taxon>Fasciolopsis</taxon>
    </lineage>
</organism>
<feature type="transmembrane region" description="Helical" evidence="7">
    <location>
        <begin position="29"/>
        <end position="50"/>
    </location>
</feature>
<dbReference type="EMBL" id="LUCM01007595">
    <property type="protein sequence ID" value="KAA0189670.1"/>
    <property type="molecule type" value="Genomic_DNA"/>
</dbReference>
<evidence type="ECO:0000256" key="4">
    <source>
        <dbReference type="ARBA" id="ARBA00022989"/>
    </source>
</evidence>
<keyword evidence="9" id="KW-1185">Reference proteome</keyword>
<protein>
    <submittedName>
        <fullName evidence="8">Aquaporin 3</fullName>
    </submittedName>
</protein>
<evidence type="ECO:0000256" key="2">
    <source>
        <dbReference type="ARBA" id="ARBA00006175"/>
    </source>
</evidence>
<dbReference type="PANTHER" id="PTHR19139:SF199">
    <property type="entry name" value="MIP17260P"/>
    <property type="match status" value="1"/>
</dbReference>
<dbReference type="SUPFAM" id="SSF81338">
    <property type="entry name" value="Aquaporin-like"/>
    <property type="match status" value="1"/>
</dbReference>
<dbReference type="OrthoDB" id="3222at2759"/>
<gene>
    <name evidence="8" type="ORF">FBUS_00502</name>
</gene>
<feature type="transmembrane region" description="Helical" evidence="7">
    <location>
        <begin position="62"/>
        <end position="81"/>
    </location>
</feature>
<comment type="subcellular location">
    <subcellularLocation>
        <location evidence="1">Membrane</location>
        <topology evidence="1">Multi-pass membrane protein</topology>
    </subcellularLocation>
</comment>
<accession>A0A8E0VI60</accession>
<keyword evidence="6" id="KW-0813">Transport</keyword>
<dbReference type="GO" id="GO:0015250">
    <property type="term" value="F:water channel activity"/>
    <property type="evidence" value="ECO:0007669"/>
    <property type="project" value="TreeGrafter"/>
</dbReference>
<comment type="similarity">
    <text evidence="2 6">Belongs to the MIP/aquaporin (TC 1.A.8) family.</text>
</comment>
<dbReference type="InterPro" id="IPR034294">
    <property type="entry name" value="Aquaporin_transptr"/>
</dbReference>
<dbReference type="Pfam" id="PF00230">
    <property type="entry name" value="MIP"/>
    <property type="match status" value="1"/>
</dbReference>
<keyword evidence="3 6" id="KW-0812">Transmembrane</keyword>
<keyword evidence="4 7" id="KW-1133">Transmembrane helix</keyword>
<evidence type="ECO:0000313" key="9">
    <source>
        <dbReference type="Proteomes" id="UP000728185"/>
    </source>
</evidence>